<dbReference type="Gene3D" id="2.170.130.10">
    <property type="entry name" value="TonB-dependent receptor, plug domain"/>
    <property type="match status" value="1"/>
</dbReference>
<dbReference type="InterPro" id="IPR037066">
    <property type="entry name" value="Plug_dom_sf"/>
</dbReference>
<evidence type="ECO:0000256" key="7">
    <source>
        <dbReference type="SAM" id="MobiDB-lite"/>
    </source>
</evidence>
<dbReference type="eggNOG" id="COG4771">
    <property type="taxonomic scope" value="Bacteria"/>
</dbReference>
<dbReference type="GO" id="GO:0015344">
    <property type="term" value="F:siderophore uptake transmembrane transporter activity"/>
    <property type="evidence" value="ECO:0007669"/>
    <property type="project" value="TreeGrafter"/>
</dbReference>
<feature type="region of interest" description="Disordered" evidence="7">
    <location>
        <begin position="164"/>
        <end position="203"/>
    </location>
</feature>
<dbReference type="SUPFAM" id="SSF56935">
    <property type="entry name" value="Porins"/>
    <property type="match status" value="1"/>
</dbReference>
<evidence type="ECO:0000256" key="5">
    <source>
        <dbReference type="ARBA" id="ARBA00023136"/>
    </source>
</evidence>
<keyword evidence="5" id="KW-0472">Membrane</keyword>
<evidence type="ECO:0000256" key="1">
    <source>
        <dbReference type="ARBA" id="ARBA00004571"/>
    </source>
</evidence>
<gene>
    <name evidence="8" type="ordered locus">RPA1823</name>
</gene>
<dbReference type="Gene3D" id="2.40.170.20">
    <property type="entry name" value="TonB-dependent receptor, beta-barrel domain"/>
    <property type="match status" value="1"/>
</dbReference>
<keyword evidence="4" id="KW-0812">Transmembrane</keyword>
<dbReference type="InterPro" id="IPR039426">
    <property type="entry name" value="TonB-dep_rcpt-like"/>
</dbReference>
<comment type="subcellular location">
    <subcellularLocation>
        <location evidence="1">Cell outer membrane</location>
        <topology evidence="1">Multi-pass membrane protein</topology>
    </subcellularLocation>
</comment>
<accession>Q6N8T0</accession>
<dbReference type="InterPro" id="IPR036942">
    <property type="entry name" value="Beta-barrel_TonB_sf"/>
</dbReference>
<dbReference type="HOGENOM" id="CLU_014873_0_0_5"/>
<organism evidence="8">
    <name type="scientific">Rhodopseudomonas palustris (strain ATCC BAA-98 / CGA009)</name>
    <dbReference type="NCBI Taxonomy" id="258594"/>
    <lineage>
        <taxon>Bacteria</taxon>
        <taxon>Pseudomonadati</taxon>
        <taxon>Pseudomonadota</taxon>
        <taxon>Alphaproteobacteria</taxon>
        <taxon>Hyphomicrobiales</taxon>
        <taxon>Nitrobacteraceae</taxon>
        <taxon>Rhodopseudomonas</taxon>
    </lineage>
</organism>
<feature type="region of interest" description="Disordered" evidence="7">
    <location>
        <begin position="1"/>
        <end position="22"/>
    </location>
</feature>
<dbReference type="PANTHER" id="PTHR30069">
    <property type="entry name" value="TONB-DEPENDENT OUTER MEMBRANE RECEPTOR"/>
    <property type="match status" value="1"/>
</dbReference>
<dbReference type="PANTHER" id="PTHR30069:SF49">
    <property type="entry name" value="OUTER MEMBRANE PROTEIN C"/>
    <property type="match status" value="1"/>
</dbReference>
<dbReference type="EMBL" id="BX572598">
    <property type="protein sequence ID" value="CAE27264.1"/>
    <property type="molecule type" value="Genomic_DNA"/>
</dbReference>
<dbReference type="GO" id="GO:0044718">
    <property type="term" value="P:siderophore transmembrane transport"/>
    <property type="evidence" value="ECO:0007669"/>
    <property type="project" value="TreeGrafter"/>
</dbReference>
<dbReference type="AlphaFoldDB" id="Q6N8T0"/>
<name>Q6N8T0_RHOPA</name>
<evidence type="ECO:0000256" key="4">
    <source>
        <dbReference type="ARBA" id="ARBA00022692"/>
    </source>
</evidence>
<keyword evidence="6" id="KW-0998">Cell outer membrane</keyword>
<evidence type="ECO:0000256" key="6">
    <source>
        <dbReference type="ARBA" id="ARBA00023237"/>
    </source>
</evidence>
<proteinExistence type="predicted"/>
<sequence>MHRLRPGLQPAAAIAGRHRGPEPDLGLARSALAADRGCSKQRPGFLTFCSRASGPCVTALLADRALAARRCALPFRCCPRRVCSSQRTAPDVLRQPDAVRARSSVSFVMSSVLSAGLRRSLLLSTSLLSLPLAAVAFSAASLSSAPASAQTASNLSTIVVEPTRPRAKPRVRATTSSPQRGPVIRDAAVSPPPSAPSSAPISASATTLPGSAAVARSLGTSDSASLITDIPGGAVWGAGGVSSLPALNGVGADRVQVAINSMLISPACPNEMNPPLSFVNPQMIASMRAYLGVAPVSVGGDYIGGKIDVTTAPPQFATGPSLLTTTTVSGFYRSNGNAYGVDARATIANQDTSVTYTGGWARSGNYKAGNGMTVKSTLWEVQNHAVSISRQSAGNLFTLQVGGQFIPYQGYVNQYMDMVENRSMFVNGRYDGVFDWGKLETSAFYHRIRHTMGFIAPDKVSNMPMDTRGTDLGYNIKASVIASDHDLIRIGNETHAYRLDDWWDPVPGSGMMMSPNTFININDGRRTRLGTFVEWERHWNREWTTLFGLRNDVVWMGTGNVQGYSSMYAADAARFNGRDRDRTDVNFDGSALIRYEPNAISQFELGFARKTRSPNLYERYTWSNTAMAMKMIGWFGDGNGYVGNVDLNPEKAHTVSFTAAWHDPAQKLWEVRVTPYYSYVQDYIDVNRCFVAGSSTCNAANLTKTNAFVFLQFANHDAELYGVNLDGRLTAWDNSAYGRGVLRGQFAYVHGQRTDGINLYHVMPVNAKLGLDHELGGWVNGIELQLVGAKTQVSQVHNETKTSAYALLNLRTGYRWENVRLDVGVDNVFDKFYYLPLGGADLVDFRAASMMGGSSPIWGYGVPGIGRSFNTRLTVSF</sequence>
<dbReference type="GO" id="GO:0009279">
    <property type="term" value="C:cell outer membrane"/>
    <property type="evidence" value="ECO:0007669"/>
    <property type="project" value="UniProtKB-SubCell"/>
</dbReference>
<keyword evidence="3" id="KW-1134">Transmembrane beta strand</keyword>
<keyword evidence="2" id="KW-0813">Transport</keyword>
<evidence type="ECO:0000256" key="3">
    <source>
        <dbReference type="ARBA" id="ARBA00022452"/>
    </source>
</evidence>
<dbReference type="PhylomeDB" id="Q6N8T0"/>
<dbReference type="STRING" id="258594.RPA1823"/>
<evidence type="ECO:0000313" key="8">
    <source>
        <dbReference type="EMBL" id="CAE27264.1"/>
    </source>
</evidence>
<protein>
    <submittedName>
        <fullName evidence="8">TonB dependent receptor</fullName>
    </submittedName>
</protein>
<reference evidence="8" key="1">
    <citation type="journal article" date="2004" name="Nat. Biotechnol.">
        <title>Complete genome sequence of the metabolically versatile photosynthetic bacterium Rhodopseudomonas palustris.</title>
        <authorList>
            <person name="Larimer F.W."/>
            <person name="Chain P."/>
            <person name="Hauser L."/>
            <person name="Lamerdin J."/>
            <person name="Malfatti S."/>
            <person name="Do L."/>
            <person name="Land M.L."/>
            <person name="Pelletier D.A."/>
            <person name="Beatty J.T."/>
            <person name="Lang A.S."/>
            <person name="Tabita F.R."/>
            <person name="Gibson J.L."/>
            <person name="Hanson T.E."/>
            <person name="Bobst C."/>
            <person name="Torres J.L."/>
            <person name="Peres C."/>
            <person name="Harrison F.H."/>
            <person name="Gibson J."/>
            <person name="Harwood C.S."/>
        </authorList>
    </citation>
    <scope>NUCLEOTIDE SEQUENCE [LARGE SCALE GENOMIC DNA]</scope>
    <source>
        <strain evidence="8">CGA009</strain>
    </source>
</reference>
<keyword evidence="8" id="KW-0675">Receptor</keyword>
<evidence type="ECO:0000256" key="2">
    <source>
        <dbReference type="ARBA" id="ARBA00022448"/>
    </source>
</evidence>